<sequence>MPERKESVDSFDDFFGVQKTNDEQKKPPIKSKQDATPPTAATSKTQPVVKRPTTPEDRRLSTPEIKPKVDTIKTLVKTNGHRAASPIMTKRPESSKSKVYESDFDEDHDYDDQESTDGRQQHSSLPPPKQRTFDGPRRGSESELKKSYIVKPEKKPKTNNNNNNNQRKQPLLPVIRPQQPRRTLTIPRSRVENVSASPKTEVEQRVLSAHDYKLKSLESRLAELRRELEAQRMENATLRTIQRREEKALRTHEEKNYDVHSIIQNYTKEVDHIKKNLATERETKARLEKQIEARDEKLQDQSKRLNQYEKVVREKNLEERYELKEKLNETDKKLEEFQAKLAQQQKYIDNLEKNHRYEINQELIKQRELKRELDARSTKYKDLVVKFEDKTRQMDSMHMYAQRPGGTNRSDSPSSLSKARSLQSLHNTPPRIREGTVDLGKKRQEPEQKSKPRQQRSSSNDKRQEPEQKPKPRQQPSSSNDQEQKSKPKQQQQQPSSSNNSSPKHEKNKTIPKKEPQQNTSTTKNSSNIEKPSTIQNGHLPPKGKPVARRLSTPKSVEEDKSDIDDDTFFATGSKKLPPPTTIQRGEQHLSSTDNPKRPPVPIPPIQPANDSKYKSSRTSGNTTASSNLKIAEPLVAPKPRATRELDEKWTDMFGSNKQDNSAKEDLLAKLVADEQQERKQAAATTSQPARSTTTYPTTTPTTTKPSADPFESLFNGNSNKPTASRTKEPEDIFSTKSSSQSTRPTKNDSFDSLFGPSSTANNSTSVSSQNDKLQRPKVVTNAVRSIPNRTVIDELEEFNL</sequence>
<feature type="coiled-coil region" evidence="3">
    <location>
        <begin position="207"/>
        <end position="354"/>
    </location>
</feature>
<accession>A0A814HC29</accession>
<feature type="compositionally biased region" description="Polar residues" evidence="4">
    <location>
        <begin position="683"/>
        <end position="692"/>
    </location>
</feature>
<feature type="domain" description="Lebercilin" evidence="5">
    <location>
        <begin position="202"/>
        <end position="393"/>
    </location>
</feature>
<evidence type="ECO:0000313" key="7">
    <source>
        <dbReference type="EMBL" id="CAF1359919.1"/>
    </source>
</evidence>
<feature type="compositionally biased region" description="Basic and acidic residues" evidence="4">
    <location>
        <begin position="661"/>
        <end position="681"/>
    </location>
</feature>
<feature type="compositionally biased region" description="Polar residues" evidence="4">
    <location>
        <begin position="735"/>
        <end position="745"/>
    </location>
</feature>
<feature type="compositionally biased region" description="Polar residues" evidence="4">
    <location>
        <begin position="405"/>
        <end position="427"/>
    </location>
</feature>
<evidence type="ECO:0000313" key="9">
    <source>
        <dbReference type="Proteomes" id="UP000663877"/>
    </source>
</evidence>
<evidence type="ECO:0000313" key="8">
    <source>
        <dbReference type="Proteomes" id="UP000663832"/>
    </source>
</evidence>
<keyword evidence="8" id="KW-1185">Reference proteome</keyword>
<feature type="compositionally biased region" description="Basic and acidic residues" evidence="4">
    <location>
        <begin position="90"/>
        <end position="101"/>
    </location>
</feature>
<dbReference type="GO" id="GO:0042073">
    <property type="term" value="P:intraciliary transport"/>
    <property type="evidence" value="ECO:0007669"/>
    <property type="project" value="TreeGrafter"/>
</dbReference>
<dbReference type="AlphaFoldDB" id="A0A814HC29"/>
<dbReference type="EMBL" id="CAJNOM010000325">
    <property type="protein sequence ID" value="CAF1359919.1"/>
    <property type="molecule type" value="Genomic_DNA"/>
</dbReference>
<dbReference type="PANTHER" id="PTHR16650">
    <property type="entry name" value="C21ORF13-RELATED"/>
    <property type="match status" value="1"/>
</dbReference>
<evidence type="ECO:0000259" key="5">
    <source>
        <dbReference type="Pfam" id="PF15619"/>
    </source>
</evidence>
<dbReference type="OrthoDB" id="2123794at2759"/>
<evidence type="ECO:0000256" key="1">
    <source>
        <dbReference type="ARBA" id="ARBA00010229"/>
    </source>
</evidence>
<reference evidence="6" key="1">
    <citation type="submission" date="2021-02" db="EMBL/GenBank/DDBJ databases">
        <authorList>
            <person name="Nowell W R."/>
        </authorList>
    </citation>
    <scope>NUCLEOTIDE SEQUENCE</scope>
</reference>
<feature type="compositionally biased region" description="Acidic residues" evidence="4">
    <location>
        <begin position="102"/>
        <end position="115"/>
    </location>
</feature>
<evidence type="ECO:0000256" key="4">
    <source>
        <dbReference type="SAM" id="MobiDB-lite"/>
    </source>
</evidence>
<protein>
    <recommendedName>
        <fullName evidence="5">Lebercilin domain-containing protein</fullName>
    </recommendedName>
</protein>
<dbReference type="GO" id="GO:0005930">
    <property type="term" value="C:axoneme"/>
    <property type="evidence" value="ECO:0007669"/>
    <property type="project" value="TreeGrafter"/>
</dbReference>
<comment type="caution">
    <text evidence="6">The sequence shown here is derived from an EMBL/GenBank/DDBJ whole genome shotgun (WGS) entry which is preliminary data.</text>
</comment>
<feature type="compositionally biased region" description="Basic and acidic residues" evidence="4">
    <location>
        <begin position="503"/>
        <end position="516"/>
    </location>
</feature>
<feature type="compositionally biased region" description="Low complexity" evidence="4">
    <location>
        <begin position="693"/>
        <end position="704"/>
    </location>
</feature>
<dbReference type="EMBL" id="CAJNOI010000075">
    <property type="protein sequence ID" value="CAF1007470.1"/>
    <property type="molecule type" value="Genomic_DNA"/>
</dbReference>
<evidence type="ECO:0000256" key="3">
    <source>
        <dbReference type="SAM" id="Coils"/>
    </source>
</evidence>
<feature type="compositionally biased region" description="Polar residues" evidence="4">
    <location>
        <begin position="34"/>
        <end position="46"/>
    </location>
</feature>
<dbReference type="Pfam" id="PF15619">
    <property type="entry name" value="Lebercilin"/>
    <property type="match status" value="1"/>
</dbReference>
<feature type="compositionally biased region" description="Basic and acidic residues" evidence="4">
    <location>
        <begin position="431"/>
        <end position="450"/>
    </location>
</feature>
<feature type="region of interest" description="Disordered" evidence="4">
    <location>
        <begin position="1"/>
        <end position="202"/>
    </location>
</feature>
<name>A0A814HC29_9BILA</name>
<feature type="compositionally biased region" description="Basic and acidic residues" evidence="4">
    <location>
        <begin position="459"/>
        <end position="470"/>
    </location>
</feature>
<keyword evidence="2 3" id="KW-0175">Coiled coil</keyword>
<organism evidence="6 9">
    <name type="scientific">Adineta steineri</name>
    <dbReference type="NCBI Taxonomy" id="433720"/>
    <lineage>
        <taxon>Eukaryota</taxon>
        <taxon>Metazoa</taxon>
        <taxon>Spiralia</taxon>
        <taxon>Gnathifera</taxon>
        <taxon>Rotifera</taxon>
        <taxon>Eurotatoria</taxon>
        <taxon>Bdelloidea</taxon>
        <taxon>Adinetida</taxon>
        <taxon>Adinetidae</taxon>
        <taxon>Adineta</taxon>
    </lineage>
</organism>
<gene>
    <name evidence="6" type="ORF">BJG266_LOCUS16274</name>
    <name evidence="7" type="ORF">QVE165_LOCUS34486</name>
</gene>
<dbReference type="Proteomes" id="UP000663877">
    <property type="component" value="Unassembled WGS sequence"/>
</dbReference>
<feature type="compositionally biased region" description="Polar residues" evidence="4">
    <location>
        <begin position="715"/>
        <end position="725"/>
    </location>
</feature>
<feature type="compositionally biased region" description="Low complexity" evidence="4">
    <location>
        <begin position="489"/>
        <end position="502"/>
    </location>
</feature>
<feature type="compositionally biased region" description="Polar residues" evidence="4">
    <location>
        <begin position="617"/>
        <end position="629"/>
    </location>
</feature>
<dbReference type="Proteomes" id="UP000663832">
    <property type="component" value="Unassembled WGS sequence"/>
</dbReference>
<feature type="compositionally biased region" description="Polar residues" evidence="4">
    <location>
        <begin position="517"/>
        <end position="537"/>
    </location>
</feature>
<proteinExistence type="inferred from homology"/>
<feature type="compositionally biased region" description="Polar residues" evidence="4">
    <location>
        <begin position="582"/>
        <end position="594"/>
    </location>
</feature>
<dbReference type="InterPro" id="IPR026188">
    <property type="entry name" value="Lebercilin-like"/>
</dbReference>
<feature type="region of interest" description="Disordered" evidence="4">
    <location>
        <begin position="398"/>
        <end position="780"/>
    </location>
</feature>
<feature type="compositionally biased region" description="Basic and acidic residues" evidence="4">
    <location>
        <begin position="53"/>
        <end position="71"/>
    </location>
</feature>
<feature type="compositionally biased region" description="Pro residues" evidence="4">
    <location>
        <begin position="598"/>
        <end position="607"/>
    </location>
</feature>
<feature type="compositionally biased region" description="Basic and acidic residues" evidence="4">
    <location>
        <begin position="642"/>
        <end position="651"/>
    </location>
</feature>
<evidence type="ECO:0000313" key="6">
    <source>
        <dbReference type="EMBL" id="CAF1007470.1"/>
    </source>
</evidence>
<comment type="similarity">
    <text evidence="1">Belongs to the LCA5 family.</text>
</comment>
<feature type="compositionally biased region" description="Low complexity" evidence="4">
    <location>
        <begin position="758"/>
        <end position="769"/>
    </location>
</feature>
<feature type="compositionally biased region" description="Basic and acidic residues" evidence="4">
    <location>
        <begin position="131"/>
        <end position="156"/>
    </location>
</feature>
<dbReference type="PANTHER" id="PTHR16650:SF6">
    <property type="entry name" value="GH21622P"/>
    <property type="match status" value="1"/>
</dbReference>
<dbReference type="InterPro" id="IPR028933">
    <property type="entry name" value="Lebercilin_dom"/>
</dbReference>
<evidence type="ECO:0000256" key="2">
    <source>
        <dbReference type="ARBA" id="ARBA00023054"/>
    </source>
</evidence>